<sequence length="289" mass="32378">MSTHKSLLGILISLVLGALILAAGSSSSISLWNVPMFFLCGSLGFLLHWLVFIPSYLNSTEHYFDLTGSISYVLIALAACYASPILHVRDLIICAMILIWALRLGSFLFLRVKKAGQDRRFEVMKHNFLWFLMTWTLGGLWVLITLGAGLAAITSSVKLDIGFYGFLGIFLWAVGFLVEVISDNQKTEFRKIEENKDKFMNTGLWSWSQHPNYFGEILLWLGVACISFPVLSGAQLATLISPIFVYFLLTKVSGIPLLDRLADKKWGDSAAYTEYKKTTSTLFLLPPRK</sequence>
<feature type="transmembrane region" description="Helical" evidence="1">
    <location>
        <begin position="90"/>
        <end position="110"/>
    </location>
</feature>
<comment type="caution">
    <text evidence="2">The sequence shown here is derived from an EMBL/GenBank/DDBJ whole genome shotgun (WGS) entry which is preliminary data.</text>
</comment>
<keyword evidence="1" id="KW-1133">Transmembrane helix</keyword>
<accession>A0A520LPA7</accession>
<dbReference type="EMBL" id="SHBO01000002">
    <property type="protein sequence ID" value="RZO08683.1"/>
    <property type="molecule type" value="Genomic_DNA"/>
</dbReference>
<keyword evidence="1" id="KW-0472">Membrane</keyword>
<evidence type="ECO:0000256" key="1">
    <source>
        <dbReference type="SAM" id="Phobius"/>
    </source>
</evidence>
<proteinExistence type="predicted"/>
<dbReference type="Gene3D" id="1.20.120.1630">
    <property type="match status" value="1"/>
</dbReference>
<feature type="transmembrane region" description="Helical" evidence="1">
    <location>
        <begin position="130"/>
        <end position="155"/>
    </location>
</feature>
<dbReference type="PANTHER" id="PTHR32251:SF17">
    <property type="entry name" value="STEROID 5-ALPHA REDUCTASE C-TERMINAL DOMAIN-CONTAINING PROTEIN"/>
    <property type="match status" value="1"/>
</dbReference>
<reference evidence="2 3" key="1">
    <citation type="submission" date="2019-02" db="EMBL/GenBank/DDBJ databases">
        <title>Prokaryotic population dynamics and viral predation in marine succession experiment using metagenomics: the confinement effect.</title>
        <authorList>
            <person name="Haro-Moreno J.M."/>
            <person name="Rodriguez-Valera F."/>
            <person name="Lopez-Perez M."/>
        </authorList>
    </citation>
    <scope>NUCLEOTIDE SEQUENCE [LARGE SCALE GENOMIC DNA]</scope>
    <source>
        <strain evidence="2">MED-G169</strain>
    </source>
</reference>
<evidence type="ECO:0000313" key="2">
    <source>
        <dbReference type="EMBL" id="RZO08683.1"/>
    </source>
</evidence>
<organism evidence="2 3">
    <name type="scientific">SAR92 clade bacterium</name>
    <dbReference type="NCBI Taxonomy" id="2315479"/>
    <lineage>
        <taxon>Bacteria</taxon>
        <taxon>Pseudomonadati</taxon>
        <taxon>Pseudomonadota</taxon>
        <taxon>Gammaproteobacteria</taxon>
        <taxon>Cellvibrionales</taxon>
        <taxon>Porticoccaceae</taxon>
        <taxon>SAR92 clade</taxon>
    </lineage>
</organism>
<dbReference type="AlphaFoldDB" id="A0A520LPA7"/>
<gene>
    <name evidence="2" type="ORF">EVB02_00285</name>
</gene>
<dbReference type="PROSITE" id="PS50244">
    <property type="entry name" value="S5A_REDUCTASE"/>
    <property type="match status" value="1"/>
</dbReference>
<evidence type="ECO:0000313" key="3">
    <source>
        <dbReference type="Proteomes" id="UP000318148"/>
    </source>
</evidence>
<dbReference type="InterPro" id="IPR010721">
    <property type="entry name" value="UstE-like"/>
</dbReference>
<protein>
    <submittedName>
        <fullName evidence="2">DUF1295 domain-containing protein</fullName>
    </submittedName>
</protein>
<feature type="transmembrane region" description="Helical" evidence="1">
    <location>
        <begin position="63"/>
        <end position="84"/>
    </location>
</feature>
<dbReference type="GO" id="GO:0016020">
    <property type="term" value="C:membrane"/>
    <property type="evidence" value="ECO:0007669"/>
    <property type="project" value="TreeGrafter"/>
</dbReference>
<dbReference type="PANTHER" id="PTHR32251">
    <property type="entry name" value="3-OXO-5-ALPHA-STEROID 4-DEHYDROGENASE"/>
    <property type="match status" value="1"/>
</dbReference>
<feature type="transmembrane region" description="Helical" evidence="1">
    <location>
        <begin position="32"/>
        <end position="51"/>
    </location>
</feature>
<keyword evidence="1" id="KW-0812">Transmembrane</keyword>
<feature type="transmembrane region" description="Helical" evidence="1">
    <location>
        <begin position="161"/>
        <end position="181"/>
    </location>
</feature>
<dbReference type="Proteomes" id="UP000318148">
    <property type="component" value="Unassembled WGS sequence"/>
</dbReference>
<name>A0A520LPA7_9GAMM</name>
<dbReference type="Pfam" id="PF06966">
    <property type="entry name" value="DUF1295"/>
    <property type="match status" value="1"/>
</dbReference>
<feature type="transmembrane region" description="Helical" evidence="1">
    <location>
        <begin position="213"/>
        <end position="231"/>
    </location>
</feature>